<organism evidence="2 3">
    <name type="scientific">Psychrobacter immobilis</name>
    <dbReference type="NCBI Taxonomy" id="498"/>
    <lineage>
        <taxon>Bacteria</taxon>
        <taxon>Pseudomonadati</taxon>
        <taxon>Pseudomonadota</taxon>
        <taxon>Gammaproteobacteria</taxon>
        <taxon>Moraxellales</taxon>
        <taxon>Moraxellaceae</taxon>
        <taxon>Psychrobacter</taxon>
    </lineage>
</organism>
<evidence type="ECO:0000313" key="3">
    <source>
        <dbReference type="Proteomes" id="UP000245655"/>
    </source>
</evidence>
<keyword evidence="3" id="KW-1185">Reference proteome</keyword>
<dbReference type="GeneID" id="60254137"/>
<comment type="caution">
    <text evidence="2">The sequence shown here is derived from an EMBL/GenBank/DDBJ whole genome shotgun (WGS) entry which is preliminary data.</text>
</comment>
<gene>
    <name evidence="2" type="ORF">C8D84_101367</name>
</gene>
<dbReference type="PROSITE" id="PS51257">
    <property type="entry name" value="PROKAR_LIPOPROTEIN"/>
    <property type="match status" value="1"/>
</dbReference>
<feature type="signal peptide" evidence="1">
    <location>
        <begin position="1"/>
        <end position="23"/>
    </location>
</feature>
<keyword evidence="1" id="KW-0732">Signal</keyword>
<accession>A0A2V2A6S2</accession>
<evidence type="ECO:0008006" key="4">
    <source>
        <dbReference type="Google" id="ProtNLM"/>
    </source>
</evidence>
<proteinExistence type="predicted"/>
<dbReference type="RefSeq" id="WP_045454206.1">
    <property type="nucleotide sequence ID" value="NZ_CAJGZQ010000003.1"/>
</dbReference>
<dbReference type="EMBL" id="QGGM01000001">
    <property type="protein sequence ID" value="PWK15416.1"/>
    <property type="molecule type" value="Genomic_DNA"/>
</dbReference>
<feature type="chain" id="PRO_5015965654" description="DUF4878 domain-containing protein" evidence="1">
    <location>
        <begin position="24"/>
        <end position="122"/>
    </location>
</feature>
<sequence>MTNLKKLAVIALLTPLFVACSNAPSESTVEALIEAQYEQANSMMDDAMANAGNDEMAKAMSGMMEGMMPKLERVENINCDTVEGDNTYMCTADITQTIAGESRTNKTNFKVYQVNDEWVLGN</sequence>
<dbReference type="AlphaFoldDB" id="A0A2V2A6S2"/>
<protein>
    <recommendedName>
        <fullName evidence="4">DUF4878 domain-containing protein</fullName>
    </recommendedName>
</protein>
<evidence type="ECO:0000256" key="1">
    <source>
        <dbReference type="SAM" id="SignalP"/>
    </source>
</evidence>
<evidence type="ECO:0000313" key="2">
    <source>
        <dbReference type="EMBL" id="PWK15416.1"/>
    </source>
</evidence>
<dbReference type="Proteomes" id="UP000245655">
    <property type="component" value="Unassembled WGS sequence"/>
</dbReference>
<name>A0A2V2A6S2_PSYIM</name>
<reference evidence="2 3" key="1">
    <citation type="submission" date="2018-05" db="EMBL/GenBank/DDBJ databases">
        <title>Genomic Encyclopedia of Type Strains, Phase IV (KMG-IV): sequencing the most valuable type-strain genomes for metagenomic binning, comparative biology and taxonomic classification.</title>
        <authorList>
            <person name="Goeker M."/>
        </authorList>
    </citation>
    <scope>NUCLEOTIDE SEQUENCE [LARGE SCALE GENOMIC DNA]</scope>
    <source>
        <strain evidence="2 3">DSM 7229</strain>
    </source>
</reference>